<evidence type="ECO:0000313" key="3">
    <source>
        <dbReference type="Proteomes" id="UP001597510"/>
    </source>
</evidence>
<protein>
    <submittedName>
        <fullName evidence="2">DoxX family protein</fullName>
    </submittedName>
</protein>
<gene>
    <name evidence="2" type="ORF">ACFSR2_09280</name>
</gene>
<keyword evidence="1" id="KW-0812">Transmembrane</keyword>
<feature type="transmembrane region" description="Helical" evidence="1">
    <location>
        <begin position="69"/>
        <end position="88"/>
    </location>
</feature>
<keyword evidence="1" id="KW-1133">Transmembrane helix</keyword>
<organism evidence="2 3">
    <name type="scientific">Emticicia soli</name>
    <dbReference type="NCBI Taxonomy" id="2027878"/>
    <lineage>
        <taxon>Bacteria</taxon>
        <taxon>Pseudomonadati</taxon>
        <taxon>Bacteroidota</taxon>
        <taxon>Cytophagia</taxon>
        <taxon>Cytophagales</taxon>
        <taxon>Leadbetterellaceae</taxon>
        <taxon>Emticicia</taxon>
    </lineage>
</organism>
<reference evidence="3" key="1">
    <citation type="journal article" date="2019" name="Int. J. Syst. Evol. Microbiol.">
        <title>The Global Catalogue of Microorganisms (GCM) 10K type strain sequencing project: providing services to taxonomists for standard genome sequencing and annotation.</title>
        <authorList>
            <consortium name="The Broad Institute Genomics Platform"/>
            <consortium name="The Broad Institute Genome Sequencing Center for Infectious Disease"/>
            <person name="Wu L."/>
            <person name="Ma J."/>
        </authorList>
    </citation>
    <scope>NUCLEOTIDE SEQUENCE [LARGE SCALE GENOMIC DNA]</scope>
    <source>
        <strain evidence="3">KCTC 52344</strain>
    </source>
</reference>
<keyword evidence="3" id="KW-1185">Reference proteome</keyword>
<feature type="transmembrane region" description="Helical" evidence="1">
    <location>
        <begin position="164"/>
        <end position="187"/>
    </location>
</feature>
<accession>A0ABW5J7F8</accession>
<dbReference type="Proteomes" id="UP001597510">
    <property type="component" value="Unassembled WGS sequence"/>
</dbReference>
<feature type="transmembrane region" description="Helical" evidence="1">
    <location>
        <begin position="20"/>
        <end position="44"/>
    </location>
</feature>
<feature type="transmembrane region" description="Helical" evidence="1">
    <location>
        <begin position="95"/>
        <end position="112"/>
    </location>
</feature>
<keyword evidence="1" id="KW-0472">Membrane</keyword>
<sequence length="242" mass="27792">MSFYSKLDQIHAGLRKNIWLQYFSIFCRVALAAGFIPSGLVKIFNERFTSLSVNHPMGHYLEALYYTEYYYPFIGVLQVTAAILLLIPRTATLGALIYFPIILNITILSLAVRFVGSHITSPLMVLANLFLILWDYHKIKYILPFNEPPEHKVLRDKNERIKRFPVRFAISSVAVLVVLMVILLNMYNIEPYNSLKDCERQAKKSKNPKAVDDFCNCIHIEGKPLGKCLDTYNKALEANKNQ</sequence>
<evidence type="ECO:0000313" key="2">
    <source>
        <dbReference type="EMBL" id="MFD2521074.1"/>
    </source>
</evidence>
<evidence type="ECO:0000256" key="1">
    <source>
        <dbReference type="SAM" id="Phobius"/>
    </source>
</evidence>
<dbReference type="EMBL" id="JBHULC010000008">
    <property type="protein sequence ID" value="MFD2521074.1"/>
    <property type="molecule type" value="Genomic_DNA"/>
</dbReference>
<dbReference type="RefSeq" id="WP_340234853.1">
    <property type="nucleotide sequence ID" value="NZ_JBBEWC010000003.1"/>
</dbReference>
<feature type="transmembrane region" description="Helical" evidence="1">
    <location>
        <begin position="118"/>
        <end position="136"/>
    </location>
</feature>
<comment type="caution">
    <text evidence="2">The sequence shown here is derived from an EMBL/GenBank/DDBJ whole genome shotgun (WGS) entry which is preliminary data.</text>
</comment>
<name>A0ABW5J7F8_9BACT</name>
<proteinExistence type="predicted"/>